<dbReference type="RefSeq" id="WP_359987298.1">
    <property type="nucleotide sequence ID" value="NZ_JBEZLS010000026.1"/>
</dbReference>
<keyword evidence="1" id="KW-1133">Transmembrane helix</keyword>
<name>A0ABV3ECY7_9ACTN</name>
<comment type="caution">
    <text evidence="2">The sequence shown here is derived from an EMBL/GenBank/DDBJ whole genome shotgun (WGS) entry which is preliminary data.</text>
</comment>
<keyword evidence="1" id="KW-0812">Transmembrane</keyword>
<organism evidence="2 3">
    <name type="scientific">Streptomyces griseoloalbus</name>
    <dbReference type="NCBI Taxonomy" id="67303"/>
    <lineage>
        <taxon>Bacteria</taxon>
        <taxon>Bacillati</taxon>
        <taxon>Actinomycetota</taxon>
        <taxon>Actinomycetes</taxon>
        <taxon>Kitasatosporales</taxon>
        <taxon>Streptomycetaceae</taxon>
        <taxon>Streptomyces</taxon>
    </lineage>
</organism>
<sequence>MTTQRTSRALAREAAGLCLTAFGVLGVLVALGALHWAAGLNAALGGLIVGALTLSPRPDAPRYAHVLRWAVCGLAYSGSTVTGFVVSQPIGWIYVALAATAAGLWLATRESEGA</sequence>
<reference evidence="2 3" key="1">
    <citation type="submission" date="2024-06" db="EMBL/GenBank/DDBJ databases">
        <title>The Natural Products Discovery Center: Release of the First 8490 Sequenced Strains for Exploring Actinobacteria Biosynthetic Diversity.</title>
        <authorList>
            <person name="Kalkreuter E."/>
            <person name="Kautsar S.A."/>
            <person name="Yang D."/>
            <person name="Bader C.D."/>
            <person name="Teijaro C.N."/>
            <person name="Fluegel L."/>
            <person name="Davis C.M."/>
            <person name="Simpson J.R."/>
            <person name="Lauterbach L."/>
            <person name="Steele A.D."/>
            <person name="Gui C."/>
            <person name="Meng S."/>
            <person name="Li G."/>
            <person name="Viehrig K."/>
            <person name="Ye F."/>
            <person name="Su P."/>
            <person name="Kiefer A.F."/>
            <person name="Nichols A."/>
            <person name="Cepeda A.J."/>
            <person name="Yan W."/>
            <person name="Fan B."/>
            <person name="Jiang Y."/>
            <person name="Adhikari A."/>
            <person name="Zheng C.-J."/>
            <person name="Schuster L."/>
            <person name="Cowan T.M."/>
            <person name="Smanski M.J."/>
            <person name="Chevrette M.G."/>
            <person name="De Carvalho L.P.S."/>
            <person name="Shen B."/>
        </authorList>
    </citation>
    <scope>NUCLEOTIDE SEQUENCE [LARGE SCALE GENOMIC DNA]</scope>
    <source>
        <strain evidence="2 3">NPDC048274</strain>
    </source>
</reference>
<proteinExistence type="predicted"/>
<feature type="transmembrane region" description="Helical" evidence="1">
    <location>
        <begin position="9"/>
        <end position="30"/>
    </location>
</feature>
<keyword evidence="1" id="KW-0472">Membrane</keyword>
<keyword evidence="3" id="KW-1185">Reference proteome</keyword>
<dbReference type="EMBL" id="JBEZLS010000026">
    <property type="protein sequence ID" value="MEU9355011.1"/>
    <property type="molecule type" value="Genomic_DNA"/>
</dbReference>
<protein>
    <recommendedName>
        <fullName evidence="4">Integral membrane protein</fullName>
    </recommendedName>
</protein>
<dbReference type="Proteomes" id="UP001551582">
    <property type="component" value="Unassembled WGS sequence"/>
</dbReference>
<gene>
    <name evidence="2" type="ORF">AB0D65_29450</name>
</gene>
<evidence type="ECO:0000256" key="1">
    <source>
        <dbReference type="SAM" id="Phobius"/>
    </source>
</evidence>
<evidence type="ECO:0000313" key="2">
    <source>
        <dbReference type="EMBL" id="MEU9355011.1"/>
    </source>
</evidence>
<evidence type="ECO:0000313" key="3">
    <source>
        <dbReference type="Proteomes" id="UP001551582"/>
    </source>
</evidence>
<feature type="transmembrane region" description="Helical" evidence="1">
    <location>
        <begin position="91"/>
        <end position="108"/>
    </location>
</feature>
<accession>A0ABV3ECY7</accession>
<evidence type="ECO:0008006" key="4">
    <source>
        <dbReference type="Google" id="ProtNLM"/>
    </source>
</evidence>